<dbReference type="OrthoDB" id="5509356at2"/>
<accession>A0A3B7N3A0</accession>
<protein>
    <submittedName>
        <fullName evidence="1">rRNA adenine methyltransferase</fullName>
    </submittedName>
</protein>
<dbReference type="GO" id="GO:0032259">
    <property type="term" value="P:methylation"/>
    <property type="evidence" value="ECO:0007669"/>
    <property type="project" value="UniProtKB-KW"/>
</dbReference>
<evidence type="ECO:0000313" key="2">
    <source>
        <dbReference type="Proteomes" id="UP000263900"/>
    </source>
</evidence>
<gene>
    <name evidence="1" type="ORF">D3H65_06905</name>
</gene>
<proteinExistence type="predicted"/>
<dbReference type="RefSeq" id="WP_119054417.1">
    <property type="nucleotide sequence ID" value="NZ_CP032157.1"/>
</dbReference>
<dbReference type="EMBL" id="CP032157">
    <property type="protein sequence ID" value="AXY78545.1"/>
    <property type="molecule type" value="Genomic_DNA"/>
</dbReference>
<evidence type="ECO:0000313" key="1">
    <source>
        <dbReference type="EMBL" id="AXY78545.1"/>
    </source>
</evidence>
<keyword evidence="1" id="KW-0808">Transferase</keyword>
<dbReference type="GO" id="GO:0008168">
    <property type="term" value="F:methyltransferase activity"/>
    <property type="evidence" value="ECO:0007669"/>
    <property type="project" value="UniProtKB-KW"/>
</dbReference>
<dbReference type="KEGG" id="pseg:D3H65_06905"/>
<dbReference type="Proteomes" id="UP000263900">
    <property type="component" value="Chromosome"/>
</dbReference>
<keyword evidence="2" id="KW-1185">Reference proteome</keyword>
<dbReference type="AlphaFoldDB" id="A0A3B7N3A0"/>
<keyword evidence="1" id="KW-0489">Methyltransferase</keyword>
<sequence length="140" mass="15735">MFFDTNNPIVRKCADGMMLEGIGQEAEARQAFSDAWNMATTDTEKCIAAHYIARQQPTPAEKLIWDERALGYAQQVTDDNIKEGFPSLYLNIAKGYEDLNNLAAARENYRLAQSFIQYLPEDGYGKMIRGGISQGIERMG</sequence>
<reference evidence="1 2" key="1">
    <citation type="submission" date="2018-09" db="EMBL/GenBank/DDBJ databases">
        <title>Genome sequencing of strain 6GH32-13.</title>
        <authorList>
            <person name="Weon H.-Y."/>
            <person name="Heo J."/>
            <person name="Kwon S.-W."/>
        </authorList>
    </citation>
    <scope>NUCLEOTIDE SEQUENCE [LARGE SCALE GENOMIC DNA]</scope>
    <source>
        <strain evidence="1 2">5GH32-13</strain>
    </source>
</reference>
<name>A0A3B7N3A0_9BACT</name>
<organism evidence="1 2">
    <name type="scientific">Paraflavitalea soli</name>
    <dbReference type="NCBI Taxonomy" id="2315862"/>
    <lineage>
        <taxon>Bacteria</taxon>
        <taxon>Pseudomonadati</taxon>
        <taxon>Bacteroidota</taxon>
        <taxon>Chitinophagia</taxon>
        <taxon>Chitinophagales</taxon>
        <taxon>Chitinophagaceae</taxon>
        <taxon>Paraflavitalea</taxon>
    </lineage>
</organism>